<evidence type="ECO:0000313" key="1">
    <source>
        <dbReference type="EMBL" id="SQC12259.1"/>
    </source>
</evidence>
<evidence type="ECO:0000313" key="4">
    <source>
        <dbReference type="EMBL" id="STV02551.1"/>
    </source>
</evidence>
<dbReference type="Proteomes" id="UP000250675">
    <property type="component" value="Unassembled WGS sequence"/>
</dbReference>
<protein>
    <submittedName>
        <fullName evidence="1">2-polyprenylphenol hydroxylase related flavodoxin oxidoreductase</fullName>
    </submittedName>
</protein>
<name>A0A2X3EJE2_KLEPN</name>
<dbReference type="EMBL" id="UASO01000003">
    <property type="protein sequence ID" value="SQC12259.1"/>
    <property type="molecule type" value="Genomic_DNA"/>
</dbReference>
<reference evidence="5 6" key="1">
    <citation type="submission" date="2018-06" db="EMBL/GenBank/DDBJ databases">
        <authorList>
            <consortium name="Pathogen Informatics"/>
            <person name="Doyle S."/>
        </authorList>
    </citation>
    <scope>NUCLEOTIDE SEQUENCE [LARGE SCALE GENOMIC DNA]</scope>
    <source>
        <strain evidence="2 6">NCTC5051</strain>
        <strain evidence="4 7">NCTC5053</strain>
        <strain evidence="1 5">NCTC9645</strain>
    </source>
</reference>
<sequence>MIHQPGDKPGTYERFAMLQNMLNPEPTSTGIRSGNRVIGYSAAIRLLDNGRYDKHLADGMEILACIMEAVENNWITLNVEKELILWRWLLAAVFITEELEKNGTVDVPNDTGGVDTAVIYSSKHGAISVYPGPERFALANHIELGAIEKYGPEVGQQLALRMYQDMVIADEEFGFRLSALGREGLNLLHESFIEHIQIEGVPEAPIMH</sequence>
<evidence type="ECO:0000313" key="7">
    <source>
        <dbReference type="Proteomes" id="UP000254387"/>
    </source>
</evidence>
<dbReference type="EMBL" id="UGLU01000001">
    <property type="protein sequence ID" value="STU50569.1"/>
    <property type="molecule type" value="Genomic_DNA"/>
</dbReference>
<organism evidence="1 5">
    <name type="scientific">Klebsiella pneumoniae</name>
    <dbReference type="NCBI Taxonomy" id="573"/>
    <lineage>
        <taxon>Bacteria</taxon>
        <taxon>Pseudomonadati</taxon>
        <taxon>Pseudomonadota</taxon>
        <taxon>Gammaproteobacteria</taxon>
        <taxon>Enterobacterales</taxon>
        <taxon>Enterobacteriaceae</taxon>
        <taxon>Klebsiella/Raoultella group</taxon>
        <taxon>Klebsiella</taxon>
        <taxon>Klebsiella pneumoniae complex</taxon>
    </lineage>
</organism>
<dbReference type="Proteomes" id="UP000254387">
    <property type="component" value="Unassembled WGS sequence"/>
</dbReference>
<proteinExistence type="predicted"/>
<gene>
    <name evidence="2" type="ORF">NCTC5051_02149</name>
    <name evidence="3" type="ORF">NCTC5051_02842</name>
    <name evidence="4" type="ORF">NCTC5053_01535</name>
    <name evidence="1" type="ORF">NCTC9645_00840</name>
</gene>
<dbReference type="EMBL" id="UGLU01000001">
    <property type="protein sequence ID" value="STU51249.1"/>
    <property type="molecule type" value="Genomic_DNA"/>
</dbReference>
<evidence type="ECO:0000313" key="2">
    <source>
        <dbReference type="EMBL" id="STU50569.1"/>
    </source>
</evidence>
<evidence type="ECO:0000313" key="3">
    <source>
        <dbReference type="EMBL" id="STU51249.1"/>
    </source>
</evidence>
<evidence type="ECO:0000313" key="6">
    <source>
        <dbReference type="Proteomes" id="UP000254141"/>
    </source>
</evidence>
<accession>A0A2X3EJE2</accession>
<dbReference type="AlphaFoldDB" id="A0A2X3EJE2"/>
<evidence type="ECO:0000313" key="5">
    <source>
        <dbReference type="Proteomes" id="UP000250675"/>
    </source>
</evidence>
<dbReference type="EMBL" id="UGMN01000004">
    <property type="protein sequence ID" value="STV02551.1"/>
    <property type="molecule type" value="Genomic_DNA"/>
</dbReference>
<dbReference type="Proteomes" id="UP000254141">
    <property type="component" value="Unassembled WGS sequence"/>
</dbReference>